<protein>
    <recommendedName>
        <fullName evidence="7">Tetratricopeptide repeat-like domain-containing protein</fullName>
    </recommendedName>
</protein>
<dbReference type="OrthoDB" id="9766710at2"/>
<dbReference type="SUPFAM" id="SSF48452">
    <property type="entry name" value="TPR-like"/>
    <property type="match status" value="2"/>
</dbReference>
<reference evidence="6" key="1">
    <citation type="submission" date="2017-08" db="EMBL/GenBank/DDBJ databases">
        <title>Direct submision.</title>
        <authorList>
            <person name="Kim S.-J."/>
            <person name="Rhee S.-K."/>
        </authorList>
    </citation>
    <scope>NUCLEOTIDE SEQUENCE [LARGE SCALE GENOMIC DNA]</scope>
    <source>
        <strain evidence="6">GI5</strain>
    </source>
</reference>
<dbReference type="Proteomes" id="UP000235116">
    <property type="component" value="Chromosome"/>
</dbReference>
<dbReference type="EMBL" id="CP022684">
    <property type="protein sequence ID" value="AUM14026.1"/>
    <property type="molecule type" value="Genomic_DNA"/>
</dbReference>
<dbReference type="InterPro" id="IPR011990">
    <property type="entry name" value="TPR-like_helical_dom_sf"/>
</dbReference>
<evidence type="ECO:0000256" key="3">
    <source>
        <dbReference type="PROSITE-ProRule" id="PRU00339"/>
    </source>
</evidence>
<dbReference type="KEGG" id="kak:Kalk_17040"/>
<dbReference type="InterPro" id="IPR019734">
    <property type="entry name" value="TPR_rpt"/>
</dbReference>
<dbReference type="PANTHER" id="PTHR44858:SF1">
    <property type="entry name" value="UDP-N-ACETYLGLUCOSAMINE--PEPTIDE N-ACETYLGLUCOSAMINYLTRANSFERASE SPINDLY-RELATED"/>
    <property type="match status" value="1"/>
</dbReference>
<dbReference type="Pfam" id="PF14559">
    <property type="entry name" value="TPR_19"/>
    <property type="match status" value="1"/>
</dbReference>
<keyword evidence="4" id="KW-0732">Signal</keyword>
<dbReference type="Pfam" id="PF13432">
    <property type="entry name" value="TPR_16"/>
    <property type="match status" value="1"/>
</dbReference>
<dbReference type="RefSeq" id="WP_101895401.1">
    <property type="nucleotide sequence ID" value="NZ_CP022684.1"/>
</dbReference>
<keyword evidence="2 3" id="KW-0802">TPR repeat</keyword>
<evidence type="ECO:0000256" key="2">
    <source>
        <dbReference type="ARBA" id="ARBA00022803"/>
    </source>
</evidence>
<name>A0A2K9LNU1_9GAMM</name>
<evidence type="ECO:0000313" key="6">
    <source>
        <dbReference type="Proteomes" id="UP000235116"/>
    </source>
</evidence>
<keyword evidence="6" id="KW-1185">Reference proteome</keyword>
<feature type="chain" id="PRO_5014675380" description="Tetratricopeptide repeat-like domain-containing protein" evidence="4">
    <location>
        <begin position="23"/>
        <end position="577"/>
    </location>
</feature>
<gene>
    <name evidence="5" type="ORF">Kalk_17040</name>
</gene>
<feature type="signal peptide" evidence="4">
    <location>
        <begin position="1"/>
        <end position="22"/>
    </location>
</feature>
<feature type="repeat" description="TPR" evidence="3">
    <location>
        <begin position="189"/>
        <end position="222"/>
    </location>
</feature>
<dbReference type="PROSITE" id="PS50005">
    <property type="entry name" value="TPR"/>
    <property type="match status" value="1"/>
</dbReference>
<dbReference type="Gene3D" id="1.25.40.10">
    <property type="entry name" value="Tetratricopeptide repeat domain"/>
    <property type="match status" value="2"/>
</dbReference>
<organism evidence="5 6">
    <name type="scientific">Ketobacter alkanivorans</name>
    <dbReference type="NCBI Taxonomy" id="1917421"/>
    <lineage>
        <taxon>Bacteria</taxon>
        <taxon>Pseudomonadati</taxon>
        <taxon>Pseudomonadota</taxon>
        <taxon>Gammaproteobacteria</taxon>
        <taxon>Pseudomonadales</taxon>
        <taxon>Ketobacteraceae</taxon>
        <taxon>Ketobacter</taxon>
    </lineage>
</organism>
<accession>A0A2K9LNU1</accession>
<proteinExistence type="predicted"/>
<evidence type="ECO:0000256" key="1">
    <source>
        <dbReference type="ARBA" id="ARBA00022737"/>
    </source>
</evidence>
<dbReference type="Pfam" id="PF13181">
    <property type="entry name" value="TPR_8"/>
    <property type="match status" value="1"/>
</dbReference>
<sequence length="577" mass="64813">MIYKRFLVLISTASVLILNGCASVGIGKSSHAPQQSAQPASVEADQPTRSFEGDTLFELLLAEFAGKRNRADVALGKYLKQAHETRDPQVIERATFIARYLGAHQATLDASILWTEIEPANPVPRELAAIELIRFGKLDEAMQQIDLLMASNGKMNFEYLLQASRTSNQETRQQILAKLKEYTATYDDDKLWYAKGSLEAMNGNHQQAIKDYDRALKITPSYGNAILARAQSLIALNQLDDAMSYLAKQTSLWPEDKRLGVAYARYLMQQGQLEAAQQQFYRLSRNFPLDGDLVLSLALLSWENKHHEDAKQYFNQLLDMKHRADEANIYLARIAASEKNYEQASLHFQQVSVGPQYALAQIQQALLLQEQGKTEQALITLDAAGSALPKEKAKFIMAKSEVLSSAGRNVDAISALDQGLAELPDDTNMLYTRAMLREQEDDFAGMEADLRKVLELQPNNSAALNALGYTFADRNQRLNEAWDLIERAYNLNPKDPAIIDSMGWVKYRMGETQVALDFLRKAYDAFDDQEIAAHLGEVLWVTGQQEEAAIIWRNALEKAPDSQVLKDVMRRFLPSTP</sequence>
<evidence type="ECO:0000313" key="5">
    <source>
        <dbReference type="EMBL" id="AUM14026.1"/>
    </source>
</evidence>
<evidence type="ECO:0000256" key="4">
    <source>
        <dbReference type="SAM" id="SignalP"/>
    </source>
</evidence>
<evidence type="ECO:0008006" key="7">
    <source>
        <dbReference type="Google" id="ProtNLM"/>
    </source>
</evidence>
<dbReference type="PANTHER" id="PTHR44858">
    <property type="entry name" value="TETRATRICOPEPTIDE REPEAT PROTEIN 6"/>
    <property type="match status" value="1"/>
</dbReference>
<dbReference type="InterPro" id="IPR050498">
    <property type="entry name" value="Ycf3"/>
</dbReference>
<dbReference type="SMART" id="SM00028">
    <property type="entry name" value="TPR"/>
    <property type="match status" value="8"/>
</dbReference>
<keyword evidence="1" id="KW-0677">Repeat</keyword>
<dbReference type="AlphaFoldDB" id="A0A2K9LNU1"/>